<sequence>MVLHFSRLPHHRTYVLHWYRYTLRNIPKYVCSEHLQLRIRTTVKTTLTKHRCDKSSWSIYRLLRDLKTLNSLLLKSKTEKVWDLLTLYSRKTSGNGKKLPLPLSAPSEATYQDPVDVRNAKILHDYVTEKQRRFLLPQYISKGFKAKLVFPLALHEQSLQKLHRIEYKLALGPPKVSLNHTSAGKSRIWFIRSAINKGKRQSKELGRIIREQKKKGQKNLDNWNACHANSRWAWYEAVWEHLIEHGSVLGGGPEKYLNSASKAANRTRQTTTKTDDKAVGEWLDPIKESLDFLSTESEQQAKYFDEYKQKRIFRGQYQYFVQKTEVMYENRKRRYTKMLKNDLPFATPFFETQNLPTIMKAHKFVSGNA</sequence>
<dbReference type="GeneID" id="34686564"/>
<dbReference type="Proteomes" id="UP000054304">
    <property type="component" value="Unassembled WGS sequence"/>
</dbReference>
<accession>A0A0C7NBZ8</accession>
<dbReference type="AlphaFoldDB" id="A0A0C7NBZ8"/>
<proteinExistence type="predicted"/>
<evidence type="ECO:0000313" key="1">
    <source>
        <dbReference type="EMBL" id="CEP63074.1"/>
    </source>
</evidence>
<dbReference type="GO" id="GO:0007035">
    <property type="term" value="P:vacuolar acidification"/>
    <property type="evidence" value="ECO:0007669"/>
    <property type="project" value="EnsemblFungi"/>
</dbReference>
<dbReference type="HOGENOM" id="CLU_062256_0_0_1"/>
<dbReference type="GO" id="GO:0097745">
    <property type="term" value="P:mitochondrial tRNA 5'-end processing"/>
    <property type="evidence" value="ECO:0007669"/>
    <property type="project" value="EnsemblFungi"/>
</dbReference>
<gene>
    <name evidence="1" type="ORF">LALA0_S07e01816g</name>
</gene>
<evidence type="ECO:0000313" key="2">
    <source>
        <dbReference type="Proteomes" id="UP000054304"/>
    </source>
</evidence>
<dbReference type="GO" id="GO:0099617">
    <property type="term" value="C:matrix side of mitochondrial inner membrane"/>
    <property type="evidence" value="ECO:0007669"/>
    <property type="project" value="EnsemblFungi"/>
</dbReference>
<dbReference type="EMBL" id="LN736366">
    <property type="protein sequence ID" value="CEP63074.1"/>
    <property type="molecule type" value="Genomic_DNA"/>
</dbReference>
<dbReference type="RefSeq" id="XP_022629295.1">
    <property type="nucleotide sequence ID" value="XM_022771382.1"/>
</dbReference>
<reference evidence="1 2" key="1">
    <citation type="submission" date="2014-12" db="EMBL/GenBank/DDBJ databases">
        <authorList>
            <person name="Neuveglise Cecile"/>
        </authorList>
    </citation>
    <scope>NUCLEOTIDE SEQUENCE [LARGE SCALE GENOMIC DNA]</scope>
    <source>
        <strain evidence="1 2">CBS 12615</strain>
    </source>
</reference>
<keyword evidence="2" id="KW-1185">Reference proteome</keyword>
<dbReference type="OrthoDB" id="4065996at2759"/>
<protein>
    <submittedName>
        <fullName evidence="1">LALA0S07e01816g1_1</fullName>
    </submittedName>
</protein>
<organism evidence="1 2">
    <name type="scientific">Lachancea lanzarotensis</name>
    <dbReference type="NCBI Taxonomy" id="1245769"/>
    <lineage>
        <taxon>Eukaryota</taxon>
        <taxon>Fungi</taxon>
        <taxon>Dikarya</taxon>
        <taxon>Ascomycota</taxon>
        <taxon>Saccharomycotina</taxon>
        <taxon>Saccharomycetes</taxon>
        <taxon>Saccharomycetales</taxon>
        <taxon>Saccharomycetaceae</taxon>
        <taxon>Lachancea</taxon>
    </lineage>
</organism>
<name>A0A0C7NBZ8_9SACH</name>